<keyword evidence="6" id="KW-1185">Reference proteome</keyword>
<evidence type="ECO:0000313" key="6">
    <source>
        <dbReference type="Proteomes" id="UP001231189"/>
    </source>
</evidence>
<comment type="caution">
    <text evidence="5">The sequence shown here is derived from an EMBL/GenBank/DDBJ whole genome shotgun (WGS) entry which is preliminary data.</text>
</comment>
<evidence type="ECO:0000256" key="2">
    <source>
        <dbReference type="ARBA" id="ARBA00022737"/>
    </source>
</evidence>
<organism evidence="5 6">
    <name type="scientific">Lolium multiflorum</name>
    <name type="common">Italian ryegrass</name>
    <name type="synonym">Lolium perenne subsp. multiflorum</name>
    <dbReference type="NCBI Taxonomy" id="4521"/>
    <lineage>
        <taxon>Eukaryota</taxon>
        <taxon>Viridiplantae</taxon>
        <taxon>Streptophyta</taxon>
        <taxon>Embryophyta</taxon>
        <taxon>Tracheophyta</taxon>
        <taxon>Spermatophyta</taxon>
        <taxon>Magnoliopsida</taxon>
        <taxon>Liliopsida</taxon>
        <taxon>Poales</taxon>
        <taxon>Poaceae</taxon>
        <taxon>BOP clade</taxon>
        <taxon>Pooideae</taxon>
        <taxon>Poodae</taxon>
        <taxon>Poeae</taxon>
        <taxon>Poeae Chloroplast Group 2 (Poeae type)</taxon>
        <taxon>Loliodinae</taxon>
        <taxon>Loliinae</taxon>
        <taxon>Lolium</taxon>
    </lineage>
</organism>
<evidence type="ECO:0000256" key="1">
    <source>
        <dbReference type="ARBA" id="ARBA00022614"/>
    </source>
</evidence>
<keyword evidence="1" id="KW-0433">Leucine-rich repeat</keyword>
<reference evidence="5" key="1">
    <citation type="submission" date="2023-07" db="EMBL/GenBank/DDBJ databases">
        <title>A chromosome-level genome assembly of Lolium multiflorum.</title>
        <authorList>
            <person name="Chen Y."/>
            <person name="Copetti D."/>
            <person name="Kolliker R."/>
            <person name="Studer B."/>
        </authorList>
    </citation>
    <scope>NUCLEOTIDE SEQUENCE</scope>
    <source>
        <strain evidence="5">02402/16</strain>
        <tissue evidence="5">Leaf</tissue>
    </source>
</reference>
<dbReference type="EMBL" id="JAUUTY010000161">
    <property type="protein sequence ID" value="KAK1602902.1"/>
    <property type="molecule type" value="Genomic_DNA"/>
</dbReference>
<gene>
    <name evidence="5" type="ORF">QYE76_037669</name>
</gene>
<keyword evidence="2" id="KW-0677">Repeat</keyword>
<accession>A0AAD8QI76</accession>
<name>A0AAD8QI76_LOLMU</name>
<evidence type="ECO:0000256" key="3">
    <source>
        <dbReference type="SAM" id="MobiDB-lite"/>
    </source>
</evidence>
<proteinExistence type="predicted"/>
<evidence type="ECO:0000259" key="4">
    <source>
        <dbReference type="Pfam" id="PF08263"/>
    </source>
</evidence>
<feature type="domain" description="Leucine-rich repeat-containing N-terminal plant-type" evidence="4">
    <location>
        <begin position="110"/>
        <end position="144"/>
    </location>
</feature>
<sequence length="144" mass="14831">MEGASAAARQGISAPDAVRASPQPPPQPPQRIAATTTPDPLWRWGPPPPWPTPTAAAEGGTRGRVAGGARISNYPVFGNVTAVSGGSAPAAIAILTVVARPTPPPGNTSPQTSALLRLKRSFTVTNESVCTLGSWRAGTDYCHW</sequence>
<evidence type="ECO:0000313" key="5">
    <source>
        <dbReference type="EMBL" id="KAK1602902.1"/>
    </source>
</evidence>
<dbReference type="InterPro" id="IPR013210">
    <property type="entry name" value="LRR_N_plant-typ"/>
</dbReference>
<dbReference type="AlphaFoldDB" id="A0AAD8QI76"/>
<protein>
    <recommendedName>
        <fullName evidence="4">Leucine-rich repeat-containing N-terminal plant-type domain-containing protein</fullName>
    </recommendedName>
</protein>
<dbReference type="Pfam" id="PF08263">
    <property type="entry name" value="LRRNT_2"/>
    <property type="match status" value="1"/>
</dbReference>
<feature type="region of interest" description="Disordered" evidence="3">
    <location>
        <begin position="1"/>
        <end position="67"/>
    </location>
</feature>
<dbReference type="Proteomes" id="UP001231189">
    <property type="component" value="Unassembled WGS sequence"/>
</dbReference>